<dbReference type="InterPro" id="IPR008271">
    <property type="entry name" value="Ser/Thr_kinase_AS"/>
</dbReference>
<reference evidence="8 9" key="1">
    <citation type="journal article" date="2018" name="Mol. Biol. Evol.">
        <title>Analysis of the draft genome of the red seaweed Gracilariopsis chorda provides insights into genome size evolution in Rhodophyta.</title>
        <authorList>
            <person name="Lee J."/>
            <person name="Yang E.C."/>
            <person name="Graf L."/>
            <person name="Yang J.H."/>
            <person name="Qiu H."/>
            <person name="Zel Zion U."/>
            <person name="Chan C.X."/>
            <person name="Stephens T.G."/>
            <person name="Weber A.P.M."/>
            <person name="Boo G.H."/>
            <person name="Boo S.M."/>
            <person name="Kim K.M."/>
            <person name="Shin Y."/>
            <person name="Jung M."/>
            <person name="Lee S.J."/>
            <person name="Yim H.S."/>
            <person name="Lee J.H."/>
            <person name="Bhattacharya D."/>
            <person name="Yoon H.S."/>
        </authorList>
    </citation>
    <scope>NUCLEOTIDE SEQUENCE [LARGE SCALE GENOMIC DNA]</scope>
    <source>
        <strain evidence="8 9">SKKU-2015</strain>
        <tissue evidence="8">Whole body</tissue>
    </source>
</reference>
<dbReference type="FunFam" id="3.30.200.20:FF:000042">
    <property type="entry name" value="Aurora kinase A"/>
    <property type="match status" value="1"/>
</dbReference>
<feature type="domain" description="PH" evidence="6">
    <location>
        <begin position="9"/>
        <end position="99"/>
    </location>
</feature>
<dbReference type="PROSITE" id="PS50011">
    <property type="entry name" value="PROTEIN_KINASE_DOM"/>
    <property type="match status" value="1"/>
</dbReference>
<dbReference type="CDD" id="cd05117">
    <property type="entry name" value="STKc_CAMK"/>
    <property type="match status" value="1"/>
</dbReference>
<accession>A0A2V3IW35</accession>
<dbReference type="AlphaFoldDB" id="A0A2V3IW35"/>
<dbReference type="Pfam" id="PF00069">
    <property type="entry name" value="Pkinase"/>
    <property type="match status" value="1"/>
</dbReference>
<evidence type="ECO:0000256" key="4">
    <source>
        <dbReference type="RuleBase" id="RU000304"/>
    </source>
</evidence>
<evidence type="ECO:0000256" key="5">
    <source>
        <dbReference type="SAM" id="MobiDB-lite"/>
    </source>
</evidence>
<proteinExistence type="inferred from homology"/>
<dbReference type="InterPro" id="IPR000719">
    <property type="entry name" value="Prot_kinase_dom"/>
</dbReference>
<keyword evidence="8" id="KW-0418">Kinase</keyword>
<sequence>MEASVENSKVQRSGWLSKEGKRLKARSRRYLVLSESKLSHHVKESSPPTWQIDLNDLRVTIGDRPLQFIISAGGRSVAFFADDTDDYHGWVRALKSSNSSVEDFYTLGKQLGKGSYGEVFLATNKLTNEQVAVKIIRKNPVNRKQKKFLQREQAIMTTVNHENIVRTVDIFDSSSKLAIVSEYMQGGELFDLIITSQYFTEEKARHITRQILEGVRYLHSRNIVHRDIKPENVLCASKTWPLNVKLTDFGLSNFLGDNNGPNDAMLLSHVGTSYYIAPEIVGKGGYGPAVDIWASGVVLYIMLCGRFPFWGKTDIEYMKSLTRGPCMVGEGWDEVSEEGKKFLQHMLQIDPKQRLTAEQALNHPWIYGDAPSLDRRLSSISGLAVIASKNKMRAKNTGTTANSKSTGQSDDTNSINEAVTYVT</sequence>
<dbReference type="SMART" id="SM00233">
    <property type="entry name" value="PH"/>
    <property type="match status" value="1"/>
</dbReference>
<protein>
    <submittedName>
        <fullName evidence="8">Putative myosin light chain kinase</fullName>
    </submittedName>
</protein>
<dbReference type="Gene3D" id="1.10.510.10">
    <property type="entry name" value="Transferase(Phosphotransferase) domain 1"/>
    <property type="match status" value="1"/>
</dbReference>
<gene>
    <name evidence="8" type="ORF">BWQ96_04870</name>
</gene>
<dbReference type="Proteomes" id="UP000247409">
    <property type="component" value="Unassembled WGS sequence"/>
</dbReference>
<dbReference type="InterPro" id="IPR001849">
    <property type="entry name" value="PH_domain"/>
</dbReference>
<evidence type="ECO:0000256" key="1">
    <source>
        <dbReference type="ARBA" id="ARBA00022741"/>
    </source>
</evidence>
<dbReference type="PANTHER" id="PTHR24347">
    <property type="entry name" value="SERINE/THREONINE-PROTEIN KINASE"/>
    <property type="match status" value="1"/>
</dbReference>
<dbReference type="PROSITE" id="PS00107">
    <property type="entry name" value="PROTEIN_KINASE_ATP"/>
    <property type="match status" value="1"/>
</dbReference>
<dbReference type="PROSITE" id="PS50003">
    <property type="entry name" value="PH_DOMAIN"/>
    <property type="match status" value="1"/>
</dbReference>
<feature type="domain" description="Protein kinase" evidence="7">
    <location>
        <begin position="105"/>
        <end position="366"/>
    </location>
</feature>
<keyword evidence="4" id="KW-0723">Serine/threonine-protein kinase</keyword>
<dbReference type="SUPFAM" id="SSF56112">
    <property type="entry name" value="Protein kinase-like (PK-like)"/>
    <property type="match status" value="1"/>
</dbReference>
<evidence type="ECO:0000313" key="8">
    <source>
        <dbReference type="EMBL" id="PXF45350.1"/>
    </source>
</evidence>
<keyword evidence="1 3" id="KW-0547">Nucleotide-binding</keyword>
<keyword evidence="8" id="KW-0808">Transferase</keyword>
<dbReference type="Gene3D" id="2.30.29.30">
    <property type="entry name" value="Pleckstrin-homology domain (PH domain)/Phosphotyrosine-binding domain (PTB)"/>
    <property type="match status" value="1"/>
</dbReference>
<dbReference type="SMART" id="SM00220">
    <property type="entry name" value="S_TKc"/>
    <property type="match status" value="1"/>
</dbReference>
<dbReference type="GO" id="GO:0004674">
    <property type="term" value="F:protein serine/threonine kinase activity"/>
    <property type="evidence" value="ECO:0007669"/>
    <property type="project" value="UniProtKB-KW"/>
</dbReference>
<keyword evidence="9" id="KW-1185">Reference proteome</keyword>
<comment type="similarity">
    <text evidence="4">Belongs to the protein kinase superfamily.</text>
</comment>
<feature type="region of interest" description="Disordered" evidence="5">
    <location>
        <begin position="395"/>
        <end position="423"/>
    </location>
</feature>
<dbReference type="Pfam" id="PF00169">
    <property type="entry name" value="PH"/>
    <property type="match status" value="1"/>
</dbReference>
<dbReference type="OrthoDB" id="40902at2759"/>
<feature type="compositionally biased region" description="Polar residues" evidence="5">
    <location>
        <begin position="396"/>
        <end position="423"/>
    </location>
</feature>
<dbReference type="InterPro" id="IPR017441">
    <property type="entry name" value="Protein_kinase_ATP_BS"/>
</dbReference>
<dbReference type="InterPro" id="IPR011009">
    <property type="entry name" value="Kinase-like_dom_sf"/>
</dbReference>
<evidence type="ECO:0000256" key="2">
    <source>
        <dbReference type="ARBA" id="ARBA00022840"/>
    </source>
</evidence>
<dbReference type="PROSITE" id="PS00108">
    <property type="entry name" value="PROTEIN_KINASE_ST"/>
    <property type="match status" value="1"/>
</dbReference>
<evidence type="ECO:0000256" key="3">
    <source>
        <dbReference type="PROSITE-ProRule" id="PRU10141"/>
    </source>
</evidence>
<evidence type="ECO:0000259" key="6">
    <source>
        <dbReference type="PROSITE" id="PS50003"/>
    </source>
</evidence>
<name>A0A2V3IW35_9FLOR</name>
<dbReference type="InterPro" id="IPR011993">
    <property type="entry name" value="PH-like_dom_sf"/>
</dbReference>
<feature type="binding site" evidence="3">
    <location>
        <position position="138"/>
    </location>
    <ligand>
        <name>ATP</name>
        <dbReference type="ChEBI" id="CHEBI:30616"/>
    </ligand>
</feature>
<comment type="caution">
    <text evidence="8">The sequence shown here is derived from an EMBL/GenBank/DDBJ whole genome shotgun (WGS) entry which is preliminary data.</text>
</comment>
<evidence type="ECO:0000313" key="9">
    <source>
        <dbReference type="Proteomes" id="UP000247409"/>
    </source>
</evidence>
<dbReference type="STRING" id="448386.A0A2V3IW35"/>
<dbReference type="EMBL" id="NBIV01000062">
    <property type="protein sequence ID" value="PXF45350.1"/>
    <property type="molecule type" value="Genomic_DNA"/>
</dbReference>
<keyword evidence="2 3" id="KW-0067">ATP-binding</keyword>
<organism evidence="8 9">
    <name type="scientific">Gracilariopsis chorda</name>
    <dbReference type="NCBI Taxonomy" id="448386"/>
    <lineage>
        <taxon>Eukaryota</taxon>
        <taxon>Rhodophyta</taxon>
        <taxon>Florideophyceae</taxon>
        <taxon>Rhodymeniophycidae</taxon>
        <taxon>Gracilariales</taxon>
        <taxon>Gracilariaceae</taxon>
        <taxon>Gracilariopsis</taxon>
    </lineage>
</organism>
<dbReference type="FunFam" id="1.10.510.10:FF:000571">
    <property type="entry name" value="Maternal embryonic leucine zipper kinase"/>
    <property type="match status" value="1"/>
</dbReference>
<dbReference type="SUPFAM" id="SSF50729">
    <property type="entry name" value="PH domain-like"/>
    <property type="match status" value="1"/>
</dbReference>
<dbReference type="GO" id="GO:0005524">
    <property type="term" value="F:ATP binding"/>
    <property type="evidence" value="ECO:0007669"/>
    <property type="project" value="UniProtKB-UniRule"/>
</dbReference>
<evidence type="ECO:0000259" key="7">
    <source>
        <dbReference type="PROSITE" id="PS50011"/>
    </source>
</evidence>